<evidence type="ECO:0000256" key="2">
    <source>
        <dbReference type="ARBA" id="ARBA00022679"/>
    </source>
</evidence>
<dbReference type="EMBL" id="CAWUPB010000994">
    <property type="protein sequence ID" value="CAK7336467.1"/>
    <property type="molecule type" value="Genomic_DNA"/>
</dbReference>
<proteinExistence type="inferred from homology"/>
<accession>A0AAV1RLM7</accession>
<evidence type="ECO:0000259" key="4">
    <source>
        <dbReference type="Pfam" id="PF00685"/>
    </source>
</evidence>
<sequence>MEDTKFTSPTSFSETEDLDQEVQELLSSLPKGKGWFGADLCQCQGFWCQTNFLRNVICSQRFFQSHDQDIILASFPKSGTTWLKALIFSIVNRSRYTSSNTPLLTSSPHKLVSFLELDLFDKKELPIDLISTTRTPSTSPRLFATHIPYSSLPESIKKSNCRIVYICRNPFDVVVSWFHFLTQHKHAEKLDEEHFESFFKGEVAGGPFWDHVLGFWKESLERPHKVSFLMYDDMKEDIVTHLKRLAEFIGYPFSTEEETQGVIREIATLCSLKSLKDLEVNKSGNYLPDHANNSFFRKGKVGEGVNYLSSSTKQRLENVMQEKLSGSGLTFKMS</sequence>
<dbReference type="Pfam" id="PF00685">
    <property type="entry name" value="Sulfotransfer_1"/>
    <property type="match status" value="1"/>
</dbReference>
<evidence type="ECO:0000256" key="1">
    <source>
        <dbReference type="ARBA" id="ARBA00005771"/>
    </source>
</evidence>
<dbReference type="SUPFAM" id="SSF52540">
    <property type="entry name" value="P-loop containing nucleoside triphosphate hydrolases"/>
    <property type="match status" value="1"/>
</dbReference>
<name>A0AAV1RLM7_9ROSI</name>
<comment type="similarity">
    <text evidence="1 3">Belongs to the sulfotransferase 1 family.</text>
</comment>
<reference evidence="5 6" key="1">
    <citation type="submission" date="2024-01" db="EMBL/GenBank/DDBJ databases">
        <authorList>
            <person name="Waweru B."/>
        </authorList>
    </citation>
    <scope>NUCLEOTIDE SEQUENCE [LARGE SCALE GENOMIC DNA]</scope>
</reference>
<dbReference type="EC" id="2.8.2.-" evidence="3"/>
<keyword evidence="6" id="KW-1185">Reference proteome</keyword>
<evidence type="ECO:0000256" key="3">
    <source>
        <dbReference type="RuleBase" id="RU361155"/>
    </source>
</evidence>
<comment type="caution">
    <text evidence="5">The sequence shown here is derived from an EMBL/GenBank/DDBJ whole genome shotgun (WGS) entry which is preliminary data.</text>
</comment>
<keyword evidence="2 3" id="KW-0808">Transferase</keyword>
<dbReference type="Gene3D" id="3.40.50.300">
    <property type="entry name" value="P-loop containing nucleotide triphosphate hydrolases"/>
    <property type="match status" value="1"/>
</dbReference>
<dbReference type="Proteomes" id="UP001314170">
    <property type="component" value="Unassembled WGS sequence"/>
</dbReference>
<dbReference type="GO" id="GO:0008146">
    <property type="term" value="F:sulfotransferase activity"/>
    <property type="evidence" value="ECO:0007669"/>
    <property type="project" value="InterPro"/>
</dbReference>
<dbReference type="InterPro" id="IPR027417">
    <property type="entry name" value="P-loop_NTPase"/>
</dbReference>
<protein>
    <recommendedName>
        <fullName evidence="3">Sulfotransferase</fullName>
        <ecNumber evidence="3">2.8.2.-</ecNumber>
    </recommendedName>
</protein>
<dbReference type="PANTHER" id="PTHR11783">
    <property type="entry name" value="SULFOTRANSFERASE SULT"/>
    <property type="match status" value="1"/>
</dbReference>
<evidence type="ECO:0000313" key="5">
    <source>
        <dbReference type="EMBL" id="CAK7336467.1"/>
    </source>
</evidence>
<organism evidence="5 6">
    <name type="scientific">Dovyalis caffra</name>
    <dbReference type="NCBI Taxonomy" id="77055"/>
    <lineage>
        <taxon>Eukaryota</taxon>
        <taxon>Viridiplantae</taxon>
        <taxon>Streptophyta</taxon>
        <taxon>Embryophyta</taxon>
        <taxon>Tracheophyta</taxon>
        <taxon>Spermatophyta</taxon>
        <taxon>Magnoliopsida</taxon>
        <taxon>eudicotyledons</taxon>
        <taxon>Gunneridae</taxon>
        <taxon>Pentapetalae</taxon>
        <taxon>rosids</taxon>
        <taxon>fabids</taxon>
        <taxon>Malpighiales</taxon>
        <taxon>Salicaceae</taxon>
        <taxon>Flacourtieae</taxon>
        <taxon>Dovyalis</taxon>
    </lineage>
</organism>
<gene>
    <name evidence="5" type="ORF">DCAF_LOCUS11475</name>
</gene>
<dbReference type="AlphaFoldDB" id="A0AAV1RLM7"/>
<feature type="domain" description="Sulfotransferase" evidence="4">
    <location>
        <begin position="67"/>
        <end position="328"/>
    </location>
</feature>
<dbReference type="InterPro" id="IPR000863">
    <property type="entry name" value="Sulfotransferase_dom"/>
</dbReference>
<evidence type="ECO:0000313" key="6">
    <source>
        <dbReference type="Proteomes" id="UP001314170"/>
    </source>
</evidence>